<sequence length="169" mass="18115">MPVIRSAGIEDAAPIGRIKVRSWTSAYAEFMPASLLGALDPDQEAADWAAYVTAIPDGHRLWVADVDGAVVGFCRTGPAVDDPDLGPHAGEVYGLYVDPDHVGAGLGRLLFGHAVADLRARGHRPAYVYAYQPNVGAIRFYQRAGFALDGTTRLDDEIGVVELRLVDGR</sequence>
<dbReference type="CDD" id="cd04301">
    <property type="entry name" value="NAT_SF"/>
    <property type="match status" value="1"/>
</dbReference>
<keyword evidence="5" id="KW-1185">Reference proteome</keyword>
<dbReference type="SUPFAM" id="SSF55729">
    <property type="entry name" value="Acyl-CoA N-acyltransferases (Nat)"/>
    <property type="match status" value="1"/>
</dbReference>
<evidence type="ECO:0000313" key="5">
    <source>
        <dbReference type="Proteomes" id="UP000619293"/>
    </source>
</evidence>
<keyword evidence="2" id="KW-0012">Acyltransferase</keyword>
<dbReference type="PROSITE" id="PS51186">
    <property type="entry name" value="GNAT"/>
    <property type="match status" value="1"/>
</dbReference>
<evidence type="ECO:0000313" key="4">
    <source>
        <dbReference type="EMBL" id="GIF88216.1"/>
    </source>
</evidence>
<evidence type="ECO:0000259" key="3">
    <source>
        <dbReference type="PROSITE" id="PS51186"/>
    </source>
</evidence>
<dbReference type="GO" id="GO:0016747">
    <property type="term" value="F:acyltransferase activity, transferring groups other than amino-acyl groups"/>
    <property type="evidence" value="ECO:0007669"/>
    <property type="project" value="InterPro"/>
</dbReference>
<evidence type="ECO:0000256" key="2">
    <source>
        <dbReference type="ARBA" id="ARBA00023315"/>
    </source>
</evidence>
<name>A0A8J3JW68_9ACTN</name>
<accession>A0A8J3JW68</accession>
<dbReference type="Proteomes" id="UP000619293">
    <property type="component" value="Unassembled WGS sequence"/>
</dbReference>
<evidence type="ECO:0000256" key="1">
    <source>
        <dbReference type="ARBA" id="ARBA00022679"/>
    </source>
</evidence>
<dbReference type="InterPro" id="IPR000182">
    <property type="entry name" value="GNAT_dom"/>
</dbReference>
<reference evidence="4 5" key="1">
    <citation type="submission" date="2021-01" db="EMBL/GenBank/DDBJ databases">
        <title>Whole genome shotgun sequence of Catellatospora chokoriensis NBRC 107358.</title>
        <authorList>
            <person name="Komaki H."/>
            <person name="Tamura T."/>
        </authorList>
    </citation>
    <scope>NUCLEOTIDE SEQUENCE [LARGE SCALE GENOMIC DNA]</scope>
    <source>
        <strain evidence="4 5">NBRC 107358</strain>
    </source>
</reference>
<dbReference type="PANTHER" id="PTHR43877">
    <property type="entry name" value="AMINOALKYLPHOSPHONATE N-ACETYLTRANSFERASE-RELATED-RELATED"/>
    <property type="match status" value="1"/>
</dbReference>
<dbReference type="Pfam" id="PF00583">
    <property type="entry name" value="Acetyltransf_1"/>
    <property type="match status" value="1"/>
</dbReference>
<keyword evidence="1" id="KW-0808">Transferase</keyword>
<dbReference type="EMBL" id="BONG01000007">
    <property type="protein sequence ID" value="GIF88216.1"/>
    <property type="molecule type" value="Genomic_DNA"/>
</dbReference>
<dbReference type="AlphaFoldDB" id="A0A8J3JW68"/>
<protein>
    <submittedName>
        <fullName evidence="4">N-acetyltransferase GCN5</fullName>
    </submittedName>
</protein>
<proteinExistence type="predicted"/>
<dbReference type="InterPro" id="IPR050832">
    <property type="entry name" value="Bact_Acetyltransf"/>
</dbReference>
<dbReference type="Gene3D" id="3.40.630.30">
    <property type="match status" value="1"/>
</dbReference>
<organism evidence="4 5">
    <name type="scientific">Catellatospora chokoriensis</name>
    <dbReference type="NCBI Taxonomy" id="310353"/>
    <lineage>
        <taxon>Bacteria</taxon>
        <taxon>Bacillati</taxon>
        <taxon>Actinomycetota</taxon>
        <taxon>Actinomycetes</taxon>
        <taxon>Micromonosporales</taxon>
        <taxon>Micromonosporaceae</taxon>
        <taxon>Catellatospora</taxon>
    </lineage>
</organism>
<gene>
    <name evidence="4" type="ORF">Cch02nite_16600</name>
</gene>
<dbReference type="InterPro" id="IPR016181">
    <property type="entry name" value="Acyl_CoA_acyltransferase"/>
</dbReference>
<feature type="domain" description="N-acetyltransferase" evidence="3">
    <location>
        <begin position="18"/>
        <end position="167"/>
    </location>
</feature>
<comment type="caution">
    <text evidence="4">The sequence shown here is derived from an EMBL/GenBank/DDBJ whole genome shotgun (WGS) entry which is preliminary data.</text>
</comment>